<feature type="region of interest" description="Disordered" evidence="1">
    <location>
        <begin position="96"/>
        <end position="128"/>
    </location>
</feature>
<protein>
    <submittedName>
        <fullName evidence="3">Uncharacterized protein</fullName>
    </submittedName>
</protein>
<organism evidence="3 4">
    <name type="scientific">Cyclotella cryptica</name>
    <dbReference type="NCBI Taxonomy" id="29204"/>
    <lineage>
        <taxon>Eukaryota</taxon>
        <taxon>Sar</taxon>
        <taxon>Stramenopiles</taxon>
        <taxon>Ochrophyta</taxon>
        <taxon>Bacillariophyta</taxon>
        <taxon>Coscinodiscophyceae</taxon>
        <taxon>Thalassiosirophycidae</taxon>
        <taxon>Stephanodiscales</taxon>
        <taxon>Stephanodiscaceae</taxon>
        <taxon>Cyclotella</taxon>
    </lineage>
</organism>
<keyword evidence="2" id="KW-0812">Transmembrane</keyword>
<dbReference type="EMBL" id="JABMIG020000403">
    <property type="protein sequence ID" value="KAL3779160.1"/>
    <property type="molecule type" value="Genomic_DNA"/>
</dbReference>
<evidence type="ECO:0000256" key="1">
    <source>
        <dbReference type="SAM" id="MobiDB-lite"/>
    </source>
</evidence>
<evidence type="ECO:0000313" key="3">
    <source>
        <dbReference type="EMBL" id="KAL3779160.1"/>
    </source>
</evidence>
<comment type="caution">
    <text evidence="3">The sequence shown here is derived from an EMBL/GenBank/DDBJ whole genome shotgun (WGS) entry which is preliminary data.</text>
</comment>
<keyword evidence="2" id="KW-0472">Membrane</keyword>
<keyword evidence="4" id="KW-1185">Reference proteome</keyword>
<feature type="region of interest" description="Disordered" evidence="1">
    <location>
        <begin position="1"/>
        <end position="27"/>
    </location>
</feature>
<dbReference type="Proteomes" id="UP001516023">
    <property type="component" value="Unassembled WGS sequence"/>
</dbReference>
<dbReference type="Pfam" id="PF09612">
    <property type="entry name" value="HtrL_YibB"/>
    <property type="match status" value="1"/>
</dbReference>
<name>A0ABD3NYD4_9STRA</name>
<proteinExistence type="predicted"/>
<feature type="transmembrane region" description="Helical" evidence="2">
    <location>
        <begin position="35"/>
        <end position="55"/>
    </location>
</feature>
<dbReference type="InterPro" id="IPR011735">
    <property type="entry name" value="WlaTC/HtrL_glycosyltransf"/>
</dbReference>
<evidence type="ECO:0000313" key="4">
    <source>
        <dbReference type="Proteomes" id="UP001516023"/>
    </source>
</evidence>
<sequence>MTTRSLSLPSATPLPSHPAPGARGPTARTPRFRRAAAFLILLAGLFVLGLNHGALRSARLQFQLGSGTLEGAPRTTTVSSWHAERAPPDLLVNDPLQAATNSTSSPDDAGGHDQFTDACHGISPVSRPESHDAEARAKYIIWYPRAGMGNVLIGYVSSVMYACLTGRVLKIAPYEQRETQVFNCPEYFDADASGSICRDLEMDEALRARYQAANVQVKSPEAWDVAHCPRNKQHLEYFLCDDGLSNDEFIAVSSCHYWGDWFFDNPHFKTQLSSTSFRDVLRARISPSTTVQQKMVQDGPYHVCVHVRWEMETTTDRLGQGWVDHLGTCVRNLFKRQQENNHAKKEVLLFTMHEDVRRAIKQSMENGTSDRRTVRFASETFPQGSGGHSSDRYQGIADMFSLGTQCVHLLPSLKISTYFLIGANLMDNVSVFPGEEWKDGCLEGSEVTDLNPVSDYWNEGNDVCKLRDTTCRVKVGSNTTDLKPNLRFFDNINNKPQALDGPQAEGPANQLNSLLSPPATIVTGYFKIPSKHPHAKYDQWMENMLSLHDPMVIYASPDMVTTVNKLRSHASERTVVIPMDLHEMRMSTQYGIEFWEKQHEMDPEKETHQHYYVYSIWNEKLEFLRRTIEMNPFQSNFFACVDIGYFRTEEYNNRVMLQRIPTTLQEDQILGLDVSGISTTLMGGGFIGGYVDGLLRFHSIFYAILEANKHQFIGKDQDWFQKACTENKGLCSLIKPDRDHGDPWFFMAPYMMGITKSE</sequence>
<reference evidence="3 4" key="1">
    <citation type="journal article" date="2020" name="G3 (Bethesda)">
        <title>Improved Reference Genome for Cyclotella cryptica CCMP332, a Model for Cell Wall Morphogenesis, Salinity Adaptation, and Lipid Production in Diatoms (Bacillariophyta).</title>
        <authorList>
            <person name="Roberts W.R."/>
            <person name="Downey K.M."/>
            <person name="Ruck E.C."/>
            <person name="Traller J.C."/>
            <person name="Alverson A.J."/>
        </authorList>
    </citation>
    <scope>NUCLEOTIDE SEQUENCE [LARGE SCALE GENOMIC DNA]</scope>
    <source>
        <strain evidence="3 4">CCMP332</strain>
    </source>
</reference>
<keyword evidence="2" id="KW-1133">Transmembrane helix</keyword>
<gene>
    <name evidence="3" type="ORF">HJC23_014007</name>
</gene>
<evidence type="ECO:0000256" key="2">
    <source>
        <dbReference type="SAM" id="Phobius"/>
    </source>
</evidence>
<accession>A0ABD3NYD4</accession>
<dbReference type="AlphaFoldDB" id="A0ABD3NYD4"/>